<dbReference type="RefSeq" id="WP_146024326.1">
    <property type="nucleotide sequence ID" value="NZ_JAMGSI010000002.1"/>
</dbReference>
<comment type="caution">
    <text evidence="2">The sequence shown here is derived from an EMBL/GenBank/DDBJ whole genome shotgun (WGS) entry which is preliminary data.</text>
</comment>
<gene>
    <name evidence="2" type="ORF">M8N44_10280</name>
</gene>
<feature type="transmembrane region" description="Helical" evidence="1">
    <location>
        <begin position="68"/>
        <end position="93"/>
    </location>
</feature>
<accession>A0ABT0R9S6</accession>
<dbReference type="EMBL" id="JAMGSI010000002">
    <property type="protein sequence ID" value="MCL6657695.1"/>
    <property type="molecule type" value="Genomic_DNA"/>
</dbReference>
<evidence type="ECO:0000313" key="2">
    <source>
        <dbReference type="EMBL" id="MCL6657695.1"/>
    </source>
</evidence>
<evidence type="ECO:0000256" key="1">
    <source>
        <dbReference type="SAM" id="Phobius"/>
    </source>
</evidence>
<keyword evidence="3" id="KW-1185">Reference proteome</keyword>
<keyword evidence="1" id="KW-0472">Membrane</keyword>
<evidence type="ECO:0000313" key="3">
    <source>
        <dbReference type="Proteomes" id="UP001202031"/>
    </source>
</evidence>
<protein>
    <recommendedName>
        <fullName evidence="4">VanZ like family protein</fullName>
    </recommendedName>
</protein>
<name>A0ABT0R9S6_9BACT</name>
<keyword evidence="1" id="KW-0812">Transmembrane</keyword>
<reference evidence="2 3" key="1">
    <citation type="submission" date="2022-03" db="EMBL/GenBank/DDBJ databases">
        <title>Taxonomic description of new species and reclassification of some bacterial strains.</title>
        <authorList>
            <person name="Ndongo S."/>
        </authorList>
    </citation>
    <scope>NUCLEOTIDE SEQUENCE [LARGE SCALE GENOMIC DNA]</scope>
    <source>
        <strain evidence="2 3">Marseille-P6666</strain>
    </source>
</reference>
<keyword evidence="1" id="KW-1133">Transmembrane helix</keyword>
<dbReference type="GeneID" id="84024254"/>
<dbReference type="Proteomes" id="UP001202031">
    <property type="component" value="Unassembled WGS sequence"/>
</dbReference>
<organism evidence="2 3">
    <name type="scientific">Akkermansia massiliensis</name>
    <dbReference type="NCBI Taxonomy" id="2927224"/>
    <lineage>
        <taxon>Bacteria</taxon>
        <taxon>Pseudomonadati</taxon>
        <taxon>Verrucomicrobiota</taxon>
        <taxon>Verrucomicrobiia</taxon>
        <taxon>Verrucomicrobiales</taxon>
        <taxon>Akkermansiaceae</taxon>
        <taxon>Akkermansia</taxon>
    </lineage>
</organism>
<feature type="transmembrane region" description="Helical" evidence="1">
    <location>
        <begin position="26"/>
        <end position="48"/>
    </location>
</feature>
<evidence type="ECO:0008006" key="4">
    <source>
        <dbReference type="Google" id="ProtNLM"/>
    </source>
</evidence>
<sequence length="136" mass="15130">MLALFLLSSIVPGVEPDAAHCFSAKGYLIMDSLLFAGCFCFQLVMIFIQCGNPWKGRRCERPSLKRFLLFRGAWSCGYFLAWFLAAVTAGQAVHLLLFRDWKNGWLWTDALGCLAACAGLVAGHAVGLKLWKKRVL</sequence>
<proteinExistence type="predicted"/>
<feature type="transmembrane region" description="Helical" evidence="1">
    <location>
        <begin position="105"/>
        <end position="131"/>
    </location>
</feature>